<protein>
    <recommendedName>
        <fullName evidence="13">Coiled-coil domain-containing protein 69</fullName>
    </recommendedName>
</protein>
<feature type="coiled-coil region" evidence="9">
    <location>
        <begin position="217"/>
        <end position="275"/>
    </location>
</feature>
<keyword evidence="5 9" id="KW-0175">Coiled coil</keyword>
<evidence type="ECO:0000256" key="5">
    <source>
        <dbReference type="ARBA" id="ARBA00023054"/>
    </source>
</evidence>
<dbReference type="InterPro" id="IPR051293">
    <property type="entry name" value="MTUS1/CCDC69"/>
</dbReference>
<feature type="coiled-coil region" evidence="9">
    <location>
        <begin position="39"/>
        <end position="144"/>
    </location>
</feature>
<comment type="subcellular location">
    <subcellularLocation>
        <location evidence="1">Cytoplasm</location>
        <location evidence="1">Cytoskeleton</location>
        <location evidence="1">Spindle</location>
    </subcellularLocation>
    <subcellularLocation>
        <location evidence="2">Midbody</location>
    </subcellularLocation>
</comment>
<evidence type="ECO:0000256" key="6">
    <source>
        <dbReference type="ARBA" id="ARBA00023212"/>
    </source>
</evidence>
<evidence type="ECO:0000256" key="4">
    <source>
        <dbReference type="ARBA" id="ARBA00022707"/>
    </source>
</evidence>
<dbReference type="PANTHER" id="PTHR24200">
    <property type="entry name" value="TOUCAN, ISOFORM A"/>
    <property type="match status" value="1"/>
</dbReference>
<proteinExistence type="inferred from homology"/>
<evidence type="ECO:0000256" key="3">
    <source>
        <dbReference type="ARBA" id="ARBA00022490"/>
    </source>
</evidence>
<dbReference type="GO" id="GO:0005737">
    <property type="term" value="C:cytoplasm"/>
    <property type="evidence" value="ECO:0007669"/>
    <property type="project" value="TreeGrafter"/>
</dbReference>
<evidence type="ECO:0000256" key="7">
    <source>
        <dbReference type="ARBA" id="ARBA00023288"/>
    </source>
</evidence>
<dbReference type="GO" id="GO:0008017">
    <property type="term" value="F:microtubule binding"/>
    <property type="evidence" value="ECO:0007669"/>
    <property type="project" value="TreeGrafter"/>
</dbReference>
<feature type="compositionally biased region" description="Basic residues" evidence="10">
    <location>
        <begin position="14"/>
        <end position="25"/>
    </location>
</feature>
<dbReference type="AlphaFoldDB" id="A0AAV3ATR6"/>
<organism evidence="11 12">
    <name type="scientific">Pyxicephalus adspersus</name>
    <name type="common">African bullfrog</name>
    <dbReference type="NCBI Taxonomy" id="30357"/>
    <lineage>
        <taxon>Eukaryota</taxon>
        <taxon>Metazoa</taxon>
        <taxon>Chordata</taxon>
        <taxon>Craniata</taxon>
        <taxon>Vertebrata</taxon>
        <taxon>Euteleostomi</taxon>
        <taxon>Amphibia</taxon>
        <taxon>Batrachia</taxon>
        <taxon>Anura</taxon>
        <taxon>Neobatrachia</taxon>
        <taxon>Ranoidea</taxon>
        <taxon>Pyxicephalidae</taxon>
        <taxon>Pyxicephalinae</taxon>
        <taxon>Pyxicephalus</taxon>
    </lineage>
</organism>
<keyword evidence="3" id="KW-0963">Cytoplasm</keyword>
<accession>A0AAV3ATR6</accession>
<dbReference type="PANTHER" id="PTHR24200:SF6">
    <property type="entry name" value="COILED-COIL DOMAIN-CONTAINING PROTEIN 69"/>
    <property type="match status" value="1"/>
</dbReference>
<keyword evidence="4" id="KW-0519">Myristate</keyword>
<evidence type="ECO:0000313" key="11">
    <source>
        <dbReference type="EMBL" id="DBA30583.1"/>
    </source>
</evidence>
<comment type="similarity">
    <text evidence="8">Belongs to the CCDC69 family.</text>
</comment>
<dbReference type="GO" id="GO:0030496">
    <property type="term" value="C:midbody"/>
    <property type="evidence" value="ECO:0007669"/>
    <property type="project" value="UniProtKB-SubCell"/>
</dbReference>
<name>A0AAV3ATR6_PYXAD</name>
<dbReference type="Proteomes" id="UP001181693">
    <property type="component" value="Unassembled WGS sequence"/>
</dbReference>
<evidence type="ECO:0008006" key="13">
    <source>
        <dbReference type="Google" id="ProtNLM"/>
    </source>
</evidence>
<dbReference type="EMBL" id="DYDO01000002">
    <property type="protein sequence ID" value="DBA30583.1"/>
    <property type="molecule type" value="Genomic_DNA"/>
</dbReference>
<feature type="region of interest" description="Disordered" evidence="10">
    <location>
        <begin position="14"/>
        <end position="37"/>
    </location>
</feature>
<evidence type="ECO:0000256" key="2">
    <source>
        <dbReference type="ARBA" id="ARBA00004214"/>
    </source>
</evidence>
<evidence type="ECO:0000256" key="8">
    <source>
        <dbReference type="ARBA" id="ARBA00038407"/>
    </source>
</evidence>
<gene>
    <name evidence="11" type="ORF">GDO54_006545</name>
</gene>
<keyword evidence="12" id="KW-1185">Reference proteome</keyword>
<sequence length="301" mass="35013">MGCKASKLCCLRSRNKSRQKTKHNQHTSQELNDIAGNGSSECLQKIQDYEKEIKNLLQAHLKEKMAIEEANKKKMEEQEQQLREKAKQDAEAELEKRLAEQATCLKTELDKKFEELQKHNNEEKESLKETYEKLTTSLQETVTELSGQLASFHEKMKRVEESVLSQDYKIHIQDHGSPGEFWEQELQSLHFVIEMKSGRIREQEKRLQAQQATMDRNIILEEKVQSMQQEIEALRAQAQNQAAMTIRLTEELLNAQMALEKEKQLNEQLQRDKEQHFYRTVNGDGPLPFSLSMAPDSIKVT</sequence>
<dbReference type="GO" id="GO:0005634">
    <property type="term" value="C:nucleus"/>
    <property type="evidence" value="ECO:0007669"/>
    <property type="project" value="TreeGrafter"/>
</dbReference>
<feature type="compositionally biased region" description="Polar residues" evidence="10">
    <location>
        <begin position="26"/>
        <end position="37"/>
    </location>
</feature>
<comment type="caution">
    <text evidence="11">The sequence shown here is derived from an EMBL/GenBank/DDBJ whole genome shotgun (WGS) entry which is preliminary data.</text>
</comment>
<evidence type="ECO:0000313" key="12">
    <source>
        <dbReference type="Proteomes" id="UP001181693"/>
    </source>
</evidence>
<dbReference type="GO" id="GO:0005819">
    <property type="term" value="C:spindle"/>
    <property type="evidence" value="ECO:0007669"/>
    <property type="project" value="UniProtKB-SubCell"/>
</dbReference>
<keyword evidence="7" id="KW-0449">Lipoprotein</keyword>
<evidence type="ECO:0000256" key="1">
    <source>
        <dbReference type="ARBA" id="ARBA00004186"/>
    </source>
</evidence>
<reference evidence="11" key="1">
    <citation type="thesis" date="2020" institute="ProQuest LLC" country="789 East Eisenhower Parkway, Ann Arbor, MI, USA">
        <title>Comparative Genomics and Chromosome Evolution.</title>
        <authorList>
            <person name="Mudd A.B."/>
        </authorList>
    </citation>
    <scope>NUCLEOTIDE SEQUENCE</scope>
    <source>
        <strain evidence="11">1538</strain>
        <tissue evidence="11">Blood</tissue>
    </source>
</reference>
<keyword evidence="6" id="KW-0206">Cytoskeleton</keyword>
<evidence type="ECO:0000256" key="10">
    <source>
        <dbReference type="SAM" id="MobiDB-lite"/>
    </source>
</evidence>
<evidence type="ECO:0000256" key="9">
    <source>
        <dbReference type="SAM" id="Coils"/>
    </source>
</evidence>